<dbReference type="AlphaFoldDB" id="A0A858STC2"/>
<dbReference type="GO" id="GO:0016020">
    <property type="term" value="C:membrane"/>
    <property type="evidence" value="ECO:0007669"/>
    <property type="project" value="InterPro"/>
</dbReference>
<dbReference type="Gene3D" id="1.10.3730.20">
    <property type="match status" value="1"/>
</dbReference>
<gene>
    <name evidence="3" type="ORF">G3256_12650</name>
</gene>
<dbReference type="PANTHER" id="PTHR22911:SF135">
    <property type="entry name" value="BLR4310 PROTEIN"/>
    <property type="match status" value="1"/>
</dbReference>
<keyword evidence="4" id="KW-1185">Reference proteome</keyword>
<dbReference type="KEGG" id="rpon:G3256_12650"/>
<proteinExistence type="predicted"/>
<feature type="transmembrane region" description="Helical" evidence="1">
    <location>
        <begin position="151"/>
        <end position="170"/>
    </location>
</feature>
<name>A0A858STC2_9RHOB</name>
<keyword evidence="1" id="KW-0472">Membrane</keyword>
<dbReference type="Proteomes" id="UP000503308">
    <property type="component" value="Chromosome"/>
</dbReference>
<feature type="domain" description="EamA" evidence="2">
    <location>
        <begin position="9"/>
        <end position="141"/>
    </location>
</feature>
<feature type="transmembrane region" description="Helical" evidence="1">
    <location>
        <begin position="209"/>
        <end position="231"/>
    </location>
</feature>
<feature type="transmembrane region" description="Helical" evidence="1">
    <location>
        <begin position="127"/>
        <end position="145"/>
    </location>
</feature>
<keyword evidence="1" id="KW-0812">Transmembrane</keyword>
<sequence length="325" mass="33859">MATLTPNLKGALLGLAGFAIYATNDVIVKVLGQTYAPIQTLFFLVLFGFPVALVMLVSDPTEASLRARRPLWVGVRVVGYLVNSLCGFYAFAVLPLAQVYSLLFTGPLMITLLAVPILGERLGIQRLGAVLVGFAGVLVVLRPGGDAGLGPGHLAAFGAAFGGALAAVAGRKVGEVERSAVLLLYPMLAAFVLTGAALPSVYIPVPLDHLALFALVAALNFAASLTVIAAFRSGEAAVVSPMNYSQILWATAFGALLFGEFPDLGTLLGSAIIISSGIYILIREQTGTRSVMRPVLTTLSRVPIAPAAWRAAGLRRRSGRPSGDS</sequence>
<feature type="transmembrane region" description="Helical" evidence="1">
    <location>
        <begin position="264"/>
        <end position="282"/>
    </location>
</feature>
<evidence type="ECO:0000256" key="1">
    <source>
        <dbReference type="SAM" id="Phobius"/>
    </source>
</evidence>
<keyword evidence="1" id="KW-1133">Transmembrane helix</keyword>
<dbReference type="InterPro" id="IPR000620">
    <property type="entry name" value="EamA_dom"/>
</dbReference>
<reference evidence="3 4" key="1">
    <citation type="submission" date="2020-02" db="EMBL/GenBank/DDBJ databases">
        <title>Genome sequence of Roseobacter ponti.</title>
        <authorList>
            <person name="Hollensteiner J."/>
            <person name="Schneider D."/>
            <person name="Poehlein A."/>
            <person name="Daniel R."/>
        </authorList>
    </citation>
    <scope>NUCLEOTIDE SEQUENCE [LARGE SCALE GENOMIC DNA]</scope>
    <source>
        <strain evidence="3 4">DSM 106830</strain>
    </source>
</reference>
<dbReference type="Pfam" id="PF00892">
    <property type="entry name" value="EamA"/>
    <property type="match status" value="2"/>
</dbReference>
<evidence type="ECO:0000259" key="2">
    <source>
        <dbReference type="Pfam" id="PF00892"/>
    </source>
</evidence>
<organism evidence="3 4">
    <name type="scientific">Roseobacter ponti</name>
    <dbReference type="NCBI Taxonomy" id="1891787"/>
    <lineage>
        <taxon>Bacteria</taxon>
        <taxon>Pseudomonadati</taxon>
        <taxon>Pseudomonadota</taxon>
        <taxon>Alphaproteobacteria</taxon>
        <taxon>Rhodobacterales</taxon>
        <taxon>Roseobacteraceae</taxon>
        <taxon>Roseobacter</taxon>
    </lineage>
</organism>
<feature type="transmembrane region" description="Helical" evidence="1">
    <location>
        <begin position="70"/>
        <end position="91"/>
    </location>
</feature>
<dbReference type="PANTHER" id="PTHR22911">
    <property type="entry name" value="ACYL-MALONYL CONDENSING ENZYME-RELATED"/>
    <property type="match status" value="1"/>
</dbReference>
<dbReference type="EMBL" id="CP048788">
    <property type="protein sequence ID" value="QJF51954.1"/>
    <property type="molecule type" value="Genomic_DNA"/>
</dbReference>
<accession>A0A858STC2</accession>
<evidence type="ECO:0000313" key="3">
    <source>
        <dbReference type="EMBL" id="QJF51954.1"/>
    </source>
</evidence>
<dbReference type="InterPro" id="IPR037185">
    <property type="entry name" value="EmrE-like"/>
</dbReference>
<feature type="domain" description="EamA" evidence="2">
    <location>
        <begin position="151"/>
        <end position="278"/>
    </location>
</feature>
<feature type="transmembrane region" description="Helical" evidence="1">
    <location>
        <begin position="97"/>
        <end position="115"/>
    </location>
</feature>
<protein>
    <submittedName>
        <fullName evidence="3">DMT family transporter</fullName>
    </submittedName>
</protein>
<evidence type="ECO:0000313" key="4">
    <source>
        <dbReference type="Proteomes" id="UP000503308"/>
    </source>
</evidence>
<dbReference type="SUPFAM" id="SSF103481">
    <property type="entry name" value="Multidrug resistance efflux transporter EmrE"/>
    <property type="match status" value="2"/>
</dbReference>
<dbReference type="RefSeq" id="WP_169641172.1">
    <property type="nucleotide sequence ID" value="NZ_CP048788.1"/>
</dbReference>
<feature type="transmembrane region" description="Helical" evidence="1">
    <location>
        <begin position="182"/>
        <end position="203"/>
    </location>
</feature>
<feature type="transmembrane region" description="Helical" evidence="1">
    <location>
        <begin position="38"/>
        <end position="58"/>
    </location>
</feature>